<evidence type="ECO:0000313" key="2">
    <source>
        <dbReference type="EMBL" id="MFH4981500.1"/>
    </source>
</evidence>
<name>A0ABD6ENF4_9BILA</name>
<dbReference type="Proteomes" id="UP001608902">
    <property type="component" value="Unassembled WGS sequence"/>
</dbReference>
<accession>A0ABD6ENF4</accession>
<evidence type="ECO:0000256" key="1">
    <source>
        <dbReference type="SAM" id="MobiDB-lite"/>
    </source>
</evidence>
<dbReference type="EMBL" id="JBGFUD010007333">
    <property type="protein sequence ID" value="MFH4981500.1"/>
    <property type="molecule type" value="Genomic_DNA"/>
</dbReference>
<feature type="compositionally biased region" description="Basic residues" evidence="1">
    <location>
        <begin position="45"/>
        <end position="56"/>
    </location>
</feature>
<keyword evidence="3" id="KW-1185">Reference proteome</keyword>
<sequence length="269" mass="30260">MDYYNGKIHEKLADENRAASKKYLQQIRQSSRHCHPPLEPPSMLHRTHSGAQKRIRQRQEQLWQRTASSPSPSPSVDQPEVHKGCTTYRSLVESCAYRSILPENCEEDVPVVSHSRPISSAPITHSTSLTSLNSIPGTSFADITSNAIPVTTEKPMVEVRPLLVTPQQCNGQPYMSRQLVDRGHRDGEKPLVPKKPQRLISQNAKPLCCSPTLSRSTPHLNVDLNSSNDHISRLYCTPSLWGLHKEMSLPNHSNQDMIRIEAKRQEVNG</sequence>
<proteinExistence type="predicted"/>
<comment type="caution">
    <text evidence="2">The sequence shown here is derived from an EMBL/GenBank/DDBJ whole genome shotgun (WGS) entry which is preliminary data.</text>
</comment>
<gene>
    <name evidence="2" type="ORF">AB6A40_008209</name>
</gene>
<feature type="region of interest" description="Disordered" evidence="1">
    <location>
        <begin position="20"/>
        <end position="81"/>
    </location>
</feature>
<dbReference type="AlphaFoldDB" id="A0ABD6ENF4"/>
<organism evidence="2 3">
    <name type="scientific">Gnathostoma spinigerum</name>
    <dbReference type="NCBI Taxonomy" id="75299"/>
    <lineage>
        <taxon>Eukaryota</taxon>
        <taxon>Metazoa</taxon>
        <taxon>Ecdysozoa</taxon>
        <taxon>Nematoda</taxon>
        <taxon>Chromadorea</taxon>
        <taxon>Rhabditida</taxon>
        <taxon>Spirurina</taxon>
        <taxon>Gnathostomatomorpha</taxon>
        <taxon>Gnathostomatoidea</taxon>
        <taxon>Gnathostomatidae</taxon>
        <taxon>Gnathostoma</taxon>
    </lineage>
</organism>
<evidence type="ECO:0000313" key="3">
    <source>
        <dbReference type="Proteomes" id="UP001608902"/>
    </source>
</evidence>
<reference evidence="2 3" key="1">
    <citation type="submission" date="2024-08" db="EMBL/GenBank/DDBJ databases">
        <title>Gnathostoma spinigerum genome.</title>
        <authorList>
            <person name="Gonzalez-Bertolin B."/>
            <person name="Monzon S."/>
            <person name="Zaballos A."/>
            <person name="Jimenez P."/>
            <person name="Dekumyoy P."/>
            <person name="Varona S."/>
            <person name="Cuesta I."/>
            <person name="Sumanam S."/>
            <person name="Adisakwattana P."/>
            <person name="Gasser R.B."/>
            <person name="Hernandez-Gonzalez A."/>
            <person name="Young N.D."/>
            <person name="Perteguer M.J."/>
        </authorList>
    </citation>
    <scope>NUCLEOTIDE SEQUENCE [LARGE SCALE GENOMIC DNA]</scope>
    <source>
        <strain evidence="2">AL3</strain>
        <tissue evidence="2">Liver</tissue>
    </source>
</reference>
<protein>
    <submittedName>
        <fullName evidence="2">Uncharacterized protein</fullName>
    </submittedName>
</protein>